<dbReference type="Gene3D" id="1.10.10.10">
    <property type="entry name" value="Winged helix-like DNA-binding domain superfamily/Winged helix DNA-binding domain"/>
    <property type="match status" value="1"/>
</dbReference>
<name>A0A4Q8L6N5_9GAMM</name>
<dbReference type="InterPro" id="IPR002481">
    <property type="entry name" value="FUR"/>
</dbReference>
<dbReference type="SUPFAM" id="SSF46785">
    <property type="entry name" value="Winged helix' DNA-binding domain"/>
    <property type="match status" value="1"/>
</dbReference>
<organism evidence="2 3">
    <name type="scientific">Pseudoxanthomonas winnipegensis</name>
    <dbReference type="NCBI Taxonomy" id="2480810"/>
    <lineage>
        <taxon>Bacteria</taxon>
        <taxon>Pseudomonadati</taxon>
        <taxon>Pseudomonadota</taxon>
        <taxon>Gammaproteobacteria</taxon>
        <taxon>Lysobacterales</taxon>
        <taxon>Lysobacteraceae</taxon>
        <taxon>Pseudoxanthomonas</taxon>
    </lineage>
</organism>
<dbReference type="EMBL" id="SHMC01000006">
    <property type="protein sequence ID" value="TAA23299.1"/>
    <property type="molecule type" value="Genomic_DNA"/>
</dbReference>
<accession>A0A4Q8L6N5</accession>
<dbReference type="AlphaFoldDB" id="A0A4Q8L6N5"/>
<sequence>MATGRRNRASRSRGSCSRPPRRSRRCRVATEAHLAALQSAGLRLTVPRRALLELLARHPVACDAMSLHQQLRGQGRRVSLGTVYRLLRVLEDRQLAIAIASPHGRTLWRLCQPAPSAPRDAAATSAWLRSLAAELGYRLVPLH</sequence>
<evidence type="ECO:0000256" key="1">
    <source>
        <dbReference type="SAM" id="MobiDB-lite"/>
    </source>
</evidence>
<reference evidence="2 3" key="1">
    <citation type="submission" date="2019-02" db="EMBL/GenBank/DDBJ databases">
        <title>WGS of Pseudoxanthomonas species novum from clinical isolates.</title>
        <authorList>
            <person name="Bernier A.-M."/>
            <person name="Bernard K."/>
            <person name="Vachon A."/>
        </authorList>
    </citation>
    <scope>NUCLEOTIDE SEQUENCE [LARGE SCALE GENOMIC DNA]</scope>
    <source>
        <strain evidence="2 3">NML171200</strain>
    </source>
</reference>
<dbReference type="Proteomes" id="UP000292627">
    <property type="component" value="Unassembled WGS sequence"/>
</dbReference>
<dbReference type="OrthoDB" id="5954807at2"/>
<comment type="caution">
    <text evidence="2">The sequence shown here is derived from an EMBL/GenBank/DDBJ whole genome shotgun (WGS) entry which is preliminary data.</text>
</comment>
<dbReference type="InterPro" id="IPR036388">
    <property type="entry name" value="WH-like_DNA-bd_sf"/>
</dbReference>
<dbReference type="Pfam" id="PF01475">
    <property type="entry name" value="FUR"/>
    <property type="match status" value="1"/>
</dbReference>
<evidence type="ECO:0008006" key="4">
    <source>
        <dbReference type="Google" id="ProtNLM"/>
    </source>
</evidence>
<feature type="compositionally biased region" description="Basic residues" evidence="1">
    <location>
        <begin position="1"/>
        <end position="11"/>
    </location>
</feature>
<gene>
    <name evidence="2" type="ORF">EA660_15285</name>
</gene>
<feature type="region of interest" description="Disordered" evidence="1">
    <location>
        <begin position="1"/>
        <end position="24"/>
    </location>
</feature>
<protein>
    <recommendedName>
        <fullName evidence="4">Ferric uptake regulation protein</fullName>
    </recommendedName>
</protein>
<evidence type="ECO:0000313" key="2">
    <source>
        <dbReference type="EMBL" id="TAA23299.1"/>
    </source>
</evidence>
<evidence type="ECO:0000313" key="3">
    <source>
        <dbReference type="Proteomes" id="UP000292627"/>
    </source>
</evidence>
<proteinExistence type="predicted"/>
<dbReference type="InterPro" id="IPR036390">
    <property type="entry name" value="WH_DNA-bd_sf"/>
</dbReference>
<dbReference type="GO" id="GO:0003700">
    <property type="term" value="F:DNA-binding transcription factor activity"/>
    <property type="evidence" value="ECO:0007669"/>
    <property type="project" value="InterPro"/>
</dbReference>